<organism evidence="1 2">
    <name type="scientific">Ambispora gerdemannii</name>
    <dbReference type="NCBI Taxonomy" id="144530"/>
    <lineage>
        <taxon>Eukaryota</taxon>
        <taxon>Fungi</taxon>
        <taxon>Fungi incertae sedis</taxon>
        <taxon>Mucoromycota</taxon>
        <taxon>Glomeromycotina</taxon>
        <taxon>Glomeromycetes</taxon>
        <taxon>Archaeosporales</taxon>
        <taxon>Ambisporaceae</taxon>
        <taxon>Ambispora</taxon>
    </lineage>
</organism>
<dbReference type="AlphaFoldDB" id="A0A9N9CE80"/>
<accession>A0A9N9CE80</accession>
<evidence type="ECO:0000313" key="1">
    <source>
        <dbReference type="EMBL" id="CAG8598247.1"/>
    </source>
</evidence>
<evidence type="ECO:0000313" key="2">
    <source>
        <dbReference type="Proteomes" id="UP000789831"/>
    </source>
</evidence>
<protein>
    <submittedName>
        <fullName evidence="1">2592_t:CDS:1</fullName>
    </submittedName>
</protein>
<reference evidence="1" key="1">
    <citation type="submission" date="2021-06" db="EMBL/GenBank/DDBJ databases">
        <authorList>
            <person name="Kallberg Y."/>
            <person name="Tangrot J."/>
            <person name="Rosling A."/>
        </authorList>
    </citation>
    <scope>NUCLEOTIDE SEQUENCE</scope>
    <source>
        <strain evidence="1">MT106</strain>
    </source>
</reference>
<proteinExistence type="predicted"/>
<keyword evidence="2" id="KW-1185">Reference proteome</keyword>
<sequence length="83" mass="9146">MALLFTDKLAHAKGKLRLRDEIIDCAMSGTGDGFPCTKTVIEILGCVKMFWERCRAGNDDEECYVEEGCSQDADCISESYQGG</sequence>
<gene>
    <name evidence="1" type="ORF">AGERDE_LOCUS8963</name>
</gene>
<name>A0A9N9CE80_9GLOM</name>
<feature type="non-terminal residue" evidence="1">
    <location>
        <position position="83"/>
    </location>
</feature>
<comment type="caution">
    <text evidence="1">The sequence shown here is derived from an EMBL/GenBank/DDBJ whole genome shotgun (WGS) entry which is preliminary data.</text>
</comment>
<dbReference type="EMBL" id="CAJVPL010002072">
    <property type="protein sequence ID" value="CAG8598247.1"/>
    <property type="molecule type" value="Genomic_DNA"/>
</dbReference>
<dbReference type="Proteomes" id="UP000789831">
    <property type="component" value="Unassembled WGS sequence"/>
</dbReference>